<feature type="region of interest" description="Disordered" evidence="1">
    <location>
        <begin position="282"/>
        <end position="313"/>
    </location>
</feature>
<evidence type="ECO:0000313" key="2">
    <source>
        <dbReference type="EMBL" id="KAG5655010.1"/>
    </source>
</evidence>
<protein>
    <submittedName>
        <fullName evidence="2">Uncharacterized protein</fullName>
    </submittedName>
</protein>
<organism evidence="2 3">
    <name type="scientific">Fusarium avenaceum</name>
    <dbReference type="NCBI Taxonomy" id="40199"/>
    <lineage>
        <taxon>Eukaryota</taxon>
        <taxon>Fungi</taxon>
        <taxon>Dikarya</taxon>
        <taxon>Ascomycota</taxon>
        <taxon>Pezizomycotina</taxon>
        <taxon>Sordariomycetes</taxon>
        <taxon>Hypocreomycetidae</taxon>
        <taxon>Hypocreales</taxon>
        <taxon>Nectriaceae</taxon>
        <taxon>Fusarium</taxon>
        <taxon>Fusarium tricinctum species complex</taxon>
    </lineage>
</organism>
<feature type="compositionally biased region" description="Basic and acidic residues" evidence="1">
    <location>
        <begin position="34"/>
        <end position="49"/>
    </location>
</feature>
<feature type="compositionally biased region" description="Polar residues" evidence="1">
    <location>
        <begin position="304"/>
        <end position="313"/>
    </location>
</feature>
<comment type="caution">
    <text evidence="2">The sequence shown here is derived from an EMBL/GenBank/DDBJ whole genome shotgun (WGS) entry which is preliminary data.</text>
</comment>
<dbReference type="Proteomes" id="UP000782241">
    <property type="component" value="Unassembled WGS sequence"/>
</dbReference>
<accession>A0A9P7GTC0</accession>
<feature type="compositionally biased region" description="Basic and acidic residues" evidence="1">
    <location>
        <begin position="294"/>
        <end position="303"/>
    </location>
</feature>
<proteinExistence type="predicted"/>
<feature type="region of interest" description="Disordered" evidence="1">
    <location>
        <begin position="16"/>
        <end position="71"/>
    </location>
</feature>
<reference evidence="2" key="1">
    <citation type="submission" date="2021-04" db="EMBL/GenBank/DDBJ databases">
        <title>Draft genome of Fusarium avenaceum strain F156N33, isolated from an atmospheric sample in Virginia.</title>
        <authorList>
            <person name="Yang S."/>
            <person name="Vinatzer B.A."/>
            <person name="Coleman J."/>
        </authorList>
    </citation>
    <scope>NUCLEOTIDE SEQUENCE</scope>
    <source>
        <strain evidence="2">F156N33</strain>
    </source>
</reference>
<sequence>SIFNAWRAKLKRSFDALPASPTSSASPGRRRARVDKSEELGGNDNRKGNDILSNANRGRSPSQNSSSSHIARWLMPKRQKISSTSTSLKSLAICNIAGVPNLLKTAADCSHHNDDLSDAYYYAKERWTRQGSSSSSNYTTMPYGSRVADTESSRTTLHNSEPELPMPLVEKNPPQLGPLPDLSDCNLERSSTLRACIEKPSDDFDVKHTSLCHLSKTDRCQREPIQPRILAQSYTSRPKSSSVAISNALEWRKRGKSNMISVIKNSGPLRYGCEPRDGPLCASNHHASAPDKPSSVEDVKQSTDQESLSRSTSITTIQLPPSVLEKPALSEEECLVFATAQPIAKPAPRLQLSDRYSSLDSTLIYSVAAE</sequence>
<name>A0A9P7GTC0_9HYPO</name>
<keyword evidence="3" id="KW-1185">Reference proteome</keyword>
<evidence type="ECO:0000313" key="3">
    <source>
        <dbReference type="Proteomes" id="UP000782241"/>
    </source>
</evidence>
<evidence type="ECO:0000256" key="1">
    <source>
        <dbReference type="SAM" id="MobiDB-lite"/>
    </source>
</evidence>
<feature type="non-terminal residue" evidence="2">
    <location>
        <position position="1"/>
    </location>
</feature>
<dbReference type="EMBL" id="JAGPUO010000038">
    <property type="protein sequence ID" value="KAG5655010.1"/>
    <property type="molecule type" value="Genomic_DNA"/>
</dbReference>
<gene>
    <name evidence="2" type="ORF">KAF25_002913</name>
</gene>
<dbReference type="AlphaFoldDB" id="A0A9P7GTC0"/>
<feature type="compositionally biased region" description="Polar residues" evidence="1">
    <location>
        <begin position="131"/>
        <end position="142"/>
    </location>
</feature>
<feature type="compositionally biased region" description="Low complexity" evidence="1">
    <location>
        <begin position="16"/>
        <end position="27"/>
    </location>
</feature>
<feature type="region of interest" description="Disordered" evidence="1">
    <location>
        <begin position="131"/>
        <end position="169"/>
    </location>
</feature>